<dbReference type="PATRIC" id="fig|199.248.peg.305"/>
<dbReference type="RefSeq" id="WP_054196086.1">
    <property type="nucleotide sequence ID" value="NZ_CABMKQ010000002.1"/>
</dbReference>
<dbReference type="GeneID" id="28661956"/>
<gene>
    <name evidence="2" type="primary">mreC</name>
    <name evidence="2" type="ORF">CCON33237_0289</name>
</gene>
<dbReference type="PANTHER" id="PTHR34138:SF1">
    <property type="entry name" value="CELL SHAPE-DETERMINING PROTEIN MREC"/>
    <property type="match status" value="1"/>
</dbReference>
<dbReference type="InterPro" id="IPR007221">
    <property type="entry name" value="MreC"/>
</dbReference>
<dbReference type="Gene3D" id="2.40.10.350">
    <property type="entry name" value="Rod shape-determining protein MreC, domain 2"/>
    <property type="match status" value="1"/>
</dbReference>
<evidence type="ECO:0000259" key="1">
    <source>
        <dbReference type="Pfam" id="PF04085"/>
    </source>
</evidence>
<dbReference type="PANTHER" id="PTHR34138">
    <property type="entry name" value="CELL SHAPE-DETERMINING PROTEIN MREC"/>
    <property type="match status" value="1"/>
</dbReference>
<dbReference type="EMBL" id="CP012541">
    <property type="protein sequence ID" value="ALF46998.1"/>
    <property type="molecule type" value="Genomic_DNA"/>
</dbReference>
<dbReference type="InterPro" id="IPR055342">
    <property type="entry name" value="MreC_beta-barrel_core"/>
</dbReference>
<sequence>MKSKIVLFVFIALLAMVSVFKGEILSNLSIGFSNYATNSYDNFAKSVKDYINEYFRQASEIEKLRAQNEELERSATLLSTFANELNQILKDKNSTAYAPAVKLVKGLSYVHIGDYNKIWISEFEGYDPNKIYGLIYQGNSAGIVIAKDGKPLAYLQNDPKSIFAVYIGNDKIPGVAHGNQGQIMVKFIPQWLSPKEGDEVFTSGLDGIFFSGVPVGRVSKILKESSYQSVIVEPYAKLNIPNYLYVVTKEK</sequence>
<protein>
    <submittedName>
        <fullName evidence="2">Rod shape-determining protein MreC</fullName>
    </submittedName>
</protein>
<dbReference type="KEGG" id="ccoc:CCON33237_0289"/>
<dbReference type="AlphaFoldDB" id="A0A0M3V1Z0"/>
<proteinExistence type="predicted"/>
<accession>A0A0M3V1Z0</accession>
<dbReference type="GO" id="GO:0008360">
    <property type="term" value="P:regulation of cell shape"/>
    <property type="evidence" value="ECO:0007669"/>
    <property type="project" value="InterPro"/>
</dbReference>
<dbReference type="InterPro" id="IPR042175">
    <property type="entry name" value="Cell/Rod_MreC_2"/>
</dbReference>
<feature type="domain" description="Rod shape-determining protein MreC beta-barrel core" evidence="1">
    <location>
        <begin position="157"/>
        <end position="247"/>
    </location>
</feature>
<evidence type="ECO:0000313" key="3">
    <source>
        <dbReference type="Proteomes" id="UP000066049"/>
    </source>
</evidence>
<dbReference type="GO" id="GO:0005886">
    <property type="term" value="C:plasma membrane"/>
    <property type="evidence" value="ECO:0007669"/>
    <property type="project" value="TreeGrafter"/>
</dbReference>
<organism evidence="2 3">
    <name type="scientific">Campylobacter concisus</name>
    <dbReference type="NCBI Taxonomy" id="199"/>
    <lineage>
        <taxon>Bacteria</taxon>
        <taxon>Pseudomonadati</taxon>
        <taxon>Campylobacterota</taxon>
        <taxon>Epsilonproteobacteria</taxon>
        <taxon>Campylobacterales</taxon>
        <taxon>Campylobacteraceae</taxon>
        <taxon>Campylobacter</taxon>
    </lineage>
</organism>
<dbReference type="Proteomes" id="UP000066049">
    <property type="component" value="Chromosome"/>
</dbReference>
<dbReference type="Pfam" id="PF04085">
    <property type="entry name" value="MreC"/>
    <property type="match status" value="1"/>
</dbReference>
<dbReference type="NCBIfam" id="NF010507">
    <property type="entry name" value="PRK13922.10-6"/>
    <property type="match status" value="1"/>
</dbReference>
<evidence type="ECO:0000313" key="2">
    <source>
        <dbReference type="EMBL" id="ALF46998.1"/>
    </source>
</evidence>
<name>A0A0M3V1Z0_9BACT</name>
<reference evidence="3" key="1">
    <citation type="submission" date="2015-08" db="EMBL/GenBank/DDBJ databases">
        <title>Comparative genomics of the Campylobacter concisus group.</title>
        <authorList>
            <person name="Miller W.G."/>
            <person name="Yee E."/>
            <person name="Chapman M.H."/>
            <person name="Huynh S."/>
            <person name="Bono J.L."/>
            <person name="On S.L.W."/>
            <person name="St Leger J."/>
            <person name="Foster G."/>
            <person name="Parker C.T."/>
        </authorList>
    </citation>
    <scope>NUCLEOTIDE SEQUENCE [LARGE SCALE GENOMIC DNA]</scope>
    <source>
        <strain evidence="3">ATCC 33237</strain>
    </source>
</reference>